<accession>A0ACB8TU26</accession>
<evidence type="ECO:0000313" key="2">
    <source>
        <dbReference type="Proteomes" id="UP001055072"/>
    </source>
</evidence>
<protein>
    <submittedName>
        <fullName evidence="1">Ubiquinol-cytochrome-c reductase complex subunit 6</fullName>
    </submittedName>
</protein>
<dbReference type="EMBL" id="MU274931">
    <property type="protein sequence ID" value="KAI0085478.1"/>
    <property type="molecule type" value="Genomic_DNA"/>
</dbReference>
<organism evidence="1 2">
    <name type="scientific">Irpex rosettiformis</name>
    <dbReference type="NCBI Taxonomy" id="378272"/>
    <lineage>
        <taxon>Eukaryota</taxon>
        <taxon>Fungi</taxon>
        <taxon>Dikarya</taxon>
        <taxon>Basidiomycota</taxon>
        <taxon>Agaricomycotina</taxon>
        <taxon>Agaricomycetes</taxon>
        <taxon>Polyporales</taxon>
        <taxon>Irpicaceae</taxon>
        <taxon>Irpex</taxon>
    </lineage>
</organism>
<dbReference type="Proteomes" id="UP001055072">
    <property type="component" value="Unassembled WGS sequence"/>
</dbReference>
<gene>
    <name evidence="1" type="ORF">BDY19DRAFT_896628</name>
</gene>
<keyword evidence="2" id="KW-1185">Reference proteome</keyword>
<sequence>MFGPLGPSLAPTIKANRGLYKIIKPFAGWYADLMGYRRMGLKYDDLLVEERPDVQRALGRLTDKEQYDRTFRFRRASQASILHADLPKSQWLKPEEDTRYLTPHVESVVEEDSERQVWDTLAVERKK</sequence>
<evidence type="ECO:0000313" key="1">
    <source>
        <dbReference type="EMBL" id="KAI0085478.1"/>
    </source>
</evidence>
<reference evidence="1" key="1">
    <citation type="journal article" date="2021" name="Environ. Microbiol.">
        <title>Gene family expansions and transcriptome signatures uncover fungal adaptations to wood decay.</title>
        <authorList>
            <person name="Hage H."/>
            <person name="Miyauchi S."/>
            <person name="Viragh M."/>
            <person name="Drula E."/>
            <person name="Min B."/>
            <person name="Chaduli D."/>
            <person name="Navarro D."/>
            <person name="Favel A."/>
            <person name="Norest M."/>
            <person name="Lesage-Meessen L."/>
            <person name="Balint B."/>
            <person name="Merenyi Z."/>
            <person name="de Eugenio L."/>
            <person name="Morin E."/>
            <person name="Martinez A.T."/>
            <person name="Baldrian P."/>
            <person name="Stursova M."/>
            <person name="Martinez M.J."/>
            <person name="Novotny C."/>
            <person name="Magnuson J.K."/>
            <person name="Spatafora J.W."/>
            <person name="Maurice S."/>
            <person name="Pangilinan J."/>
            <person name="Andreopoulos W."/>
            <person name="LaButti K."/>
            <person name="Hundley H."/>
            <person name="Na H."/>
            <person name="Kuo A."/>
            <person name="Barry K."/>
            <person name="Lipzen A."/>
            <person name="Henrissat B."/>
            <person name="Riley R."/>
            <person name="Ahrendt S."/>
            <person name="Nagy L.G."/>
            <person name="Grigoriev I.V."/>
            <person name="Martin F."/>
            <person name="Rosso M.N."/>
        </authorList>
    </citation>
    <scope>NUCLEOTIDE SEQUENCE</scope>
    <source>
        <strain evidence="1">CBS 384.51</strain>
    </source>
</reference>
<proteinExistence type="predicted"/>
<name>A0ACB8TU26_9APHY</name>
<comment type="caution">
    <text evidence="1">The sequence shown here is derived from an EMBL/GenBank/DDBJ whole genome shotgun (WGS) entry which is preliminary data.</text>
</comment>